<evidence type="ECO:0000313" key="3">
    <source>
        <dbReference type="Proteomes" id="UP000573327"/>
    </source>
</evidence>
<accession>A0A7W7SAM7</accession>
<comment type="caution">
    <text evidence="2">The sequence shown here is derived from an EMBL/GenBank/DDBJ whole genome shotgun (WGS) entry which is preliminary data.</text>
</comment>
<name>A0A7W7SAM7_9ACTN</name>
<reference evidence="2 3" key="1">
    <citation type="submission" date="2020-08" db="EMBL/GenBank/DDBJ databases">
        <title>Sequencing the genomes of 1000 actinobacteria strains.</title>
        <authorList>
            <person name="Klenk H.-P."/>
        </authorList>
    </citation>
    <scope>NUCLEOTIDE SEQUENCE [LARGE SCALE GENOMIC DNA]</scope>
    <source>
        <strain evidence="2 3">DSM 44786</strain>
    </source>
</reference>
<proteinExistence type="predicted"/>
<dbReference type="AlphaFoldDB" id="A0A7W7SAM7"/>
<sequence length="78" mass="7718">MSMSIKWAALAETAGVSFVVTVATVAVFALGIMALSRRETAQETGNGSGTANLALAGASVCFAACASVVGYGLYLIAG</sequence>
<keyword evidence="3" id="KW-1185">Reference proteome</keyword>
<feature type="transmembrane region" description="Helical" evidence="1">
    <location>
        <begin position="7"/>
        <end position="33"/>
    </location>
</feature>
<feature type="transmembrane region" description="Helical" evidence="1">
    <location>
        <begin position="53"/>
        <end position="77"/>
    </location>
</feature>
<evidence type="ECO:0000256" key="1">
    <source>
        <dbReference type="SAM" id="Phobius"/>
    </source>
</evidence>
<keyword evidence="1" id="KW-0812">Transmembrane</keyword>
<dbReference type="RefSeq" id="WP_376775685.1">
    <property type="nucleotide sequence ID" value="NZ_JACHJR010000001.1"/>
</dbReference>
<evidence type="ECO:0000313" key="2">
    <source>
        <dbReference type="EMBL" id="MBB4946975.1"/>
    </source>
</evidence>
<protein>
    <submittedName>
        <fullName evidence="2">Uncharacterized protein</fullName>
    </submittedName>
</protein>
<dbReference type="Proteomes" id="UP000573327">
    <property type="component" value="Unassembled WGS sequence"/>
</dbReference>
<gene>
    <name evidence="2" type="ORF">F4556_002510</name>
</gene>
<keyword evidence="1" id="KW-1133">Transmembrane helix</keyword>
<dbReference type="EMBL" id="JACHJR010000001">
    <property type="protein sequence ID" value="MBB4946975.1"/>
    <property type="molecule type" value="Genomic_DNA"/>
</dbReference>
<keyword evidence="1" id="KW-0472">Membrane</keyword>
<organism evidence="2 3">
    <name type="scientific">Kitasatospora gansuensis</name>
    <dbReference type="NCBI Taxonomy" id="258050"/>
    <lineage>
        <taxon>Bacteria</taxon>
        <taxon>Bacillati</taxon>
        <taxon>Actinomycetota</taxon>
        <taxon>Actinomycetes</taxon>
        <taxon>Kitasatosporales</taxon>
        <taxon>Streptomycetaceae</taxon>
        <taxon>Kitasatospora</taxon>
    </lineage>
</organism>